<proteinExistence type="predicted"/>
<dbReference type="GO" id="GO:0045505">
    <property type="term" value="F:dynein intermediate chain binding"/>
    <property type="evidence" value="ECO:0007669"/>
    <property type="project" value="TreeGrafter"/>
</dbReference>
<dbReference type="GO" id="GO:0007018">
    <property type="term" value="P:microtubule-based movement"/>
    <property type="evidence" value="ECO:0007669"/>
    <property type="project" value="TreeGrafter"/>
</dbReference>
<dbReference type="InterPro" id="IPR005334">
    <property type="entry name" value="Tctex-1-like"/>
</dbReference>
<reference evidence="1" key="1">
    <citation type="submission" date="2014-11" db="EMBL/GenBank/DDBJ databases">
        <authorList>
            <person name="Otto D Thomas"/>
            <person name="Naeem Raeece"/>
        </authorList>
    </citation>
    <scope>NUCLEOTIDE SEQUENCE</scope>
</reference>
<protein>
    <recommendedName>
        <fullName evidence="2">Dynein light chain</fullName>
    </recommendedName>
</protein>
<dbReference type="PANTHER" id="PTHR21255">
    <property type="entry name" value="T-COMPLEX-ASSOCIATED-TESTIS-EXPRESSED 1/ DYNEIN LIGHT CHAIN"/>
    <property type="match status" value="1"/>
</dbReference>
<dbReference type="PhylomeDB" id="A0A0G4HTK4"/>
<dbReference type="EMBL" id="CDMZ01003826">
    <property type="protein sequence ID" value="CEM47730.1"/>
    <property type="molecule type" value="Genomic_DNA"/>
</dbReference>
<organism evidence="1">
    <name type="scientific">Chromera velia CCMP2878</name>
    <dbReference type="NCBI Taxonomy" id="1169474"/>
    <lineage>
        <taxon>Eukaryota</taxon>
        <taxon>Sar</taxon>
        <taxon>Alveolata</taxon>
        <taxon>Colpodellida</taxon>
        <taxon>Chromeraceae</taxon>
        <taxon>Chromera</taxon>
    </lineage>
</organism>
<evidence type="ECO:0008006" key="2">
    <source>
        <dbReference type="Google" id="ProtNLM"/>
    </source>
</evidence>
<name>A0A0G4HTK4_9ALVE</name>
<dbReference type="PANTHER" id="PTHR21255:SF4">
    <property type="entry name" value="DYNEIN LIGHT CHAIN TCTEX-TYPE"/>
    <property type="match status" value="1"/>
</dbReference>
<dbReference type="Pfam" id="PF03645">
    <property type="entry name" value="Tctex-1"/>
    <property type="match status" value="1"/>
</dbReference>
<dbReference type="VEuPathDB" id="CryptoDB:Cvel_8499"/>
<dbReference type="AlphaFoldDB" id="A0A0G4HTK4"/>
<accession>A0A0G4HTK4</accession>
<evidence type="ECO:0000313" key="1">
    <source>
        <dbReference type="EMBL" id="CEM47730.1"/>
    </source>
</evidence>
<dbReference type="Gene3D" id="3.30.1140.40">
    <property type="entry name" value="Tctex-1"/>
    <property type="match status" value="1"/>
</dbReference>
<dbReference type="GO" id="GO:0005868">
    <property type="term" value="C:cytoplasmic dynein complex"/>
    <property type="evidence" value="ECO:0007669"/>
    <property type="project" value="TreeGrafter"/>
</dbReference>
<dbReference type="InterPro" id="IPR038586">
    <property type="entry name" value="Tctex-1-like_sf"/>
</dbReference>
<sequence length="123" mass="14051">MAMMEEGQAGEETAWTLEEIDKICMEVLEGTIRDQDYIENLVPHWIETICEQCMEKLNGLKKPFKYIVTCAIIQKTGAGVHTATSSFWDSVNDGVHTYVWPKEKKEMGKRSVNCILTIFGLEF</sequence>
<dbReference type="CDD" id="cd21455">
    <property type="entry name" value="DLC-like_DYNLT1_DYNLT3"/>
    <property type="match status" value="1"/>
</dbReference>
<dbReference type="GO" id="GO:0005737">
    <property type="term" value="C:cytoplasm"/>
    <property type="evidence" value="ECO:0007669"/>
    <property type="project" value="TreeGrafter"/>
</dbReference>
<gene>
    <name evidence="1" type="ORF">Cvel_8499</name>
</gene>